<reference evidence="13" key="1">
    <citation type="submission" date="2019-05" db="EMBL/GenBank/DDBJ databases">
        <title>Annotation for the trematode Fasciolopsis buski.</title>
        <authorList>
            <person name="Choi Y.-J."/>
        </authorList>
    </citation>
    <scope>NUCLEOTIDE SEQUENCE</scope>
    <source>
        <strain evidence="13">HT</strain>
        <tissue evidence="13">Whole worm</tissue>
    </source>
</reference>
<dbReference type="SUPFAM" id="SSF52540">
    <property type="entry name" value="P-loop containing nucleoside triphosphate hydrolases"/>
    <property type="match status" value="1"/>
</dbReference>
<feature type="compositionally biased region" description="Polar residues" evidence="10">
    <location>
        <begin position="1276"/>
        <end position="1286"/>
    </location>
</feature>
<evidence type="ECO:0000259" key="11">
    <source>
        <dbReference type="PROSITE" id="PS51016"/>
    </source>
</evidence>
<dbReference type="InterPro" id="IPR038185">
    <property type="entry name" value="MyTH4_dom_sf"/>
</dbReference>
<keyword evidence="2" id="KW-0963">Cytoplasm</keyword>
<keyword evidence="8 9" id="KW-0009">Actin-binding</keyword>
<feature type="domain" description="Myosin motor" evidence="12">
    <location>
        <begin position="1"/>
        <end position="127"/>
    </location>
</feature>
<dbReference type="Gene3D" id="1.20.5.4820">
    <property type="match status" value="1"/>
</dbReference>
<dbReference type="Gene3D" id="1.20.120.720">
    <property type="entry name" value="Myosin VI head, motor domain, U50 subdomain"/>
    <property type="match status" value="1"/>
</dbReference>
<evidence type="ECO:0000259" key="12">
    <source>
        <dbReference type="PROSITE" id="PS51456"/>
    </source>
</evidence>
<feature type="compositionally biased region" description="Low complexity" evidence="10">
    <location>
        <begin position="1226"/>
        <end position="1238"/>
    </location>
</feature>
<evidence type="ECO:0000256" key="9">
    <source>
        <dbReference type="PROSITE-ProRule" id="PRU00782"/>
    </source>
</evidence>
<feature type="region of interest" description="Disordered" evidence="10">
    <location>
        <begin position="1167"/>
        <end position="1194"/>
    </location>
</feature>
<dbReference type="PROSITE" id="PS51456">
    <property type="entry name" value="MYOSIN_MOTOR"/>
    <property type="match status" value="2"/>
</dbReference>
<evidence type="ECO:0000256" key="1">
    <source>
        <dbReference type="ARBA" id="ARBA00004496"/>
    </source>
</evidence>
<feature type="domain" description="MyTH4" evidence="11">
    <location>
        <begin position="1366"/>
        <end position="1518"/>
    </location>
</feature>
<feature type="region of interest" description="Disordered" evidence="10">
    <location>
        <begin position="570"/>
        <end position="595"/>
    </location>
</feature>
<dbReference type="SMART" id="SM00015">
    <property type="entry name" value="IQ"/>
    <property type="match status" value="1"/>
</dbReference>
<dbReference type="InterPro" id="IPR036961">
    <property type="entry name" value="Kinesin_motor_dom_sf"/>
</dbReference>
<accession>A0A8E0VIX0</accession>
<dbReference type="InterPro" id="IPR051567">
    <property type="entry name" value="Unconventional_Myosin_ATPase"/>
</dbReference>
<evidence type="ECO:0000313" key="14">
    <source>
        <dbReference type="Proteomes" id="UP000728185"/>
    </source>
</evidence>
<feature type="region of interest" description="Disordered" evidence="10">
    <location>
        <begin position="767"/>
        <end position="797"/>
    </location>
</feature>
<evidence type="ECO:0000256" key="10">
    <source>
        <dbReference type="SAM" id="MobiDB-lite"/>
    </source>
</evidence>
<feature type="compositionally biased region" description="Polar residues" evidence="10">
    <location>
        <begin position="1243"/>
        <end position="1261"/>
    </location>
</feature>
<feature type="compositionally biased region" description="Acidic residues" evidence="10">
    <location>
        <begin position="576"/>
        <end position="585"/>
    </location>
</feature>
<dbReference type="InterPro" id="IPR027417">
    <property type="entry name" value="P-loop_NTPase"/>
</dbReference>
<dbReference type="InterPro" id="IPR000857">
    <property type="entry name" value="MyTH4_dom"/>
</dbReference>
<dbReference type="SMART" id="SM00139">
    <property type="entry name" value="MyTH4"/>
    <property type="match status" value="1"/>
</dbReference>
<dbReference type="Pfam" id="PF00784">
    <property type="entry name" value="MyTH4"/>
    <property type="match status" value="1"/>
</dbReference>
<dbReference type="Gene3D" id="1.25.40.530">
    <property type="entry name" value="MyTH4 domain"/>
    <property type="match status" value="1"/>
</dbReference>
<evidence type="ECO:0000256" key="2">
    <source>
        <dbReference type="ARBA" id="ARBA00022490"/>
    </source>
</evidence>
<dbReference type="Gene3D" id="3.40.850.10">
    <property type="entry name" value="Kinesin motor domain"/>
    <property type="match status" value="1"/>
</dbReference>
<sequence length="1842" mass="208974">MDLCLRVVSAVLHLGNLVFKQSADEKATIENPKVAEIVASELGVDMDQLAKVITMKLTETTLDSLWSPVREAQARVNRDSIAKQIYAEFFDRMIDMLNKRLAPPDPAELGPGTKFRTIALLDIYGFEGTDRSFLERSQQLHRDHPNFANPKIGRSNAFAIVHFAGQIVYTPYASNDNIHECSLKFACCRKNRPHFVRCIKPNMFKSPMTFEESIVLDQLRYTGVLEATRIRKSGFPVRPPYQEFVDRYGFLVSKNCHKQLRSIENPKEATCYLLNNLDISVGENTSPKRGVDYELGETKLFMRNRLAVDLDAICTVIQHRSARIIQEAWRRRGDGLYERARQNAATIIQSYFRGYLARLTQRDLLSSKWHCIMFPFYKIVHKLGVCCDSVTLADIVYSARSRQFRWEIEPEEPTQSLSDLEIARLEIPSDLAFILEEKLTDQLTWLDTHRVIRPSGSIRRLVSSHPAGGWQTYGRPVWDAQPLSYILNGRLGFRLAPRTRPIMLTQATEGQKAASAAASKLVLRLIHLPEQPIMDQYLIGSYLYQLGLVNKSLHKEILAQLLSQSVDWPNQAGMSEESDKEDEASLFESEPRRASAQRTYSISEGNVNGVIRGQNPIGKSDLERRAFRRLWMHVAGVLTCGRLSGTLKPVVVRFIVGHSRGLLHSGGNSCWFNYGTACNQIDLRNLITIVLFLISLAFSARAVHALPGWTMCFVTSAFFLDMPGYCYVMDVFSAFELPPLWSHLNKVLPDHVFPTYLYHHDSGQKNTGIPSGTGYTDIRNNRSDPGQQNGIQKPDHLPGLDAEKLASTIHGIETNDNRSRIVINKPPINPSSGASSNLRGSWGKAVRKMALKRFGEVSRSESTLRRAHSRRQRLWRASDSPFFPRPKSPTDIAADARVMGALPDSPIPPDGTGLRKSLAALPHEMRYYVYERPNCSIEIRKEFISPKERIRSSLVLTLMFAQIVSDAKRGVNPRLRAIDRQTILSMVGDRYLSNWPESLPKIPLDVKKRVVSQSLKFPLYFGRFYPILYLDNPISENQCHWLVVSHHGIRVVFQNHERPEFDLRASLELGDIKSVDATQVASRPRWRLGDPTQSEHPRVAGYLSSETRPVDAVGGLKNMVEIKTKDKSYQFYSDLAERIHENVTDFLKEYEQEMLRLKQSAEKRALRSALDSSSVPTHIELPNSRSTPDLSRYPCSPPLFTSSLSQRDSITSIRASPFPSFLNDTVSSMSKPSSVSPKRPNSEAFNSDTSISLGTNQDIKNRSATIPQPPIAAISLSPTIDPNLNSVPPRTRVTHTRPTWEDNRSSHTSGQSADRIRKSSTPVTIVNTMRPPDVSTGSESNHPLMDYASQHFVNKQNITEQLTWQPQVNPFKPFLPHHSVSDEKDAQTIFSLILKFCQEERSDAPPHVILRSLIGLLGKRPWMNDELYCLLVKQTYRNRSKVPNGTERPWTLWALVSIFVETSDDLRPHLVRYVQASKSRENRKIYASIQTIDRSMDLVKKFGPRKHLPPDEALKLLASGELYHRQQVHLPNKTGLLATVGQLSLVRDAIRGLVDQLNPQTDKLCRDFALYLAHTTSRAGTYDDEPLLPLSLDNYLLDYPVYDPIYALQFRRICWTVTMDFDRISQPMLNYLFDQVAEDYINGYWLPSSEPGRSEILKDECALISCLLFQGRDQVGPVTKSGVSALIPNFLNVDVDRWRCKINEYLTMSKCNSPAEARSKFLRNRFNFLSRQFQSDRTCQEDSAHKRFWDSKAEIGGLKFPFLLLTIVNLVKMRLQSLFINSACEVNFRGDSERECNGLVILTTSNGQQLALEITQVSSIQKNRRRPNCTLTVQIIEIICLS</sequence>
<dbReference type="InterPro" id="IPR059004">
    <property type="entry name" value="MYO15"/>
</dbReference>
<dbReference type="GO" id="GO:0005524">
    <property type="term" value="F:ATP binding"/>
    <property type="evidence" value="ECO:0007669"/>
    <property type="project" value="UniProtKB-KW"/>
</dbReference>
<evidence type="ECO:0000256" key="6">
    <source>
        <dbReference type="ARBA" id="ARBA00023123"/>
    </source>
</evidence>
<proteinExistence type="inferred from homology"/>
<evidence type="ECO:0000256" key="8">
    <source>
        <dbReference type="ARBA" id="ARBA00023203"/>
    </source>
</evidence>
<evidence type="ECO:0000256" key="7">
    <source>
        <dbReference type="ARBA" id="ARBA00023175"/>
    </source>
</evidence>
<dbReference type="EMBL" id="LUCM01006803">
    <property type="protein sequence ID" value="KAA0190747.1"/>
    <property type="molecule type" value="Genomic_DNA"/>
</dbReference>
<dbReference type="GO" id="GO:0016459">
    <property type="term" value="C:myosin complex"/>
    <property type="evidence" value="ECO:0007669"/>
    <property type="project" value="UniProtKB-KW"/>
</dbReference>
<organism evidence="13 14">
    <name type="scientific">Fasciolopsis buskii</name>
    <dbReference type="NCBI Taxonomy" id="27845"/>
    <lineage>
        <taxon>Eukaryota</taxon>
        <taxon>Metazoa</taxon>
        <taxon>Spiralia</taxon>
        <taxon>Lophotrochozoa</taxon>
        <taxon>Platyhelminthes</taxon>
        <taxon>Trematoda</taxon>
        <taxon>Digenea</taxon>
        <taxon>Plagiorchiida</taxon>
        <taxon>Echinostomata</taxon>
        <taxon>Echinostomatoidea</taxon>
        <taxon>Fasciolidae</taxon>
        <taxon>Fasciolopsis</taxon>
    </lineage>
</organism>
<comment type="caution">
    <text evidence="13">The sequence shown here is derived from an EMBL/GenBank/DDBJ whole genome shotgun (WGS) entry which is preliminary data.</text>
</comment>
<keyword evidence="6 9" id="KW-0518">Myosin</keyword>
<keyword evidence="14" id="KW-1185">Reference proteome</keyword>
<evidence type="ECO:0000256" key="4">
    <source>
        <dbReference type="ARBA" id="ARBA00022741"/>
    </source>
</evidence>
<dbReference type="Pfam" id="PF00063">
    <property type="entry name" value="Myosin_head"/>
    <property type="match status" value="2"/>
</dbReference>
<keyword evidence="5" id="KW-0067">ATP-binding</keyword>
<feature type="region of interest" description="Disordered" evidence="10">
    <location>
        <begin position="1221"/>
        <end position="1261"/>
    </location>
</feature>
<dbReference type="InterPro" id="IPR019748">
    <property type="entry name" value="FERM_central"/>
</dbReference>
<dbReference type="SMART" id="SM00242">
    <property type="entry name" value="MYSc"/>
    <property type="match status" value="1"/>
</dbReference>
<dbReference type="Proteomes" id="UP000728185">
    <property type="component" value="Unassembled WGS sequence"/>
</dbReference>
<comment type="caution">
    <text evidence="9">Lacks conserved residue(s) required for the propagation of feature annotation.</text>
</comment>
<evidence type="ECO:0000313" key="13">
    <source>
        <dbReference type="EMBL" id="KAA0190747.1"/>
    </source>
</evidence>
<dbReference type="CDD" id="cd14473">
    <property type="entry name" value="FERM_B-lobe"/>
    <property type="match status" value="1"/>
</dbReference>
<comment type="similarity">
    <text evidence="9">Belongs to the TRAFAC class myosin-kinesin ATPase superfamily. Myosin family.</text>
</comment>
<keyword evidence="3" id="KW-0677">Repeat</keyword>
<dbReference type="PROSITE" id="PS50096">
    <property type="entry name" value="IQ"/>
    <property type="match status" value="1"/>
</dbReference>
<gene>
    <name evidence="13" type="ORF">FBUS_03152</name>
</gene>
<dbReference type="CDD" id="cd23767">
    <property type="entry name" value="IQCD"/>
    <property type="match status" value="1"/>
</dbReference>
<feature type="region of interest" description="Disordered" evidence="10">
    <location>
        <begin position="1273"/>
        <end position="1339"/>
    </location>
</feature>
<name>A0A8E0VIX0_9TREM</name>
<dbReference type="PANTHER" id="PTHR22692:SF26">
    <property type="entry name" value="SH3 DOMAIN-CONTAINING PROTEIN"/>
    <property type="match status" value="1"/>
</dbReference>
<keyword evidence="7" id="KW-0505">Motor protein</keyword>
<dbReference type="InterPro" id="IPR000048">
    <property type="entry name" value="IQ_motif_EF-hand-BS"/>
</dbReference>
<dbReference type="Pfam" id="PF26570">
    <property type="entry name" value="MYO15"/>
    <property type="match status" value="1"/>
</dbReference>
<dbReference type="GO" id="GO:0003779">
    <property type="term" value="F:actin binding"/>
    <property type="evidence" value="ECO:0007669"/>
    <property type="project" value="UniProtKB-KW"/>
</dbReference>
<keyword evidence="4" id="KW-0547">Nucleotide-binding</keyword>
<feature type="domain" description="Myosin motor" evidence="12">
    <location>
        <begin position="189"/>
        <end position="315"/>
    </location>
</feature>
<dbReference type="OrthoDB" id="312459at2759"/>
<dbReference type="InterPro" id="IPR001609">
    <property type="entry name" value="Myosin_head_motor_dom-like"/>
</dbReference>
<comment type="subcellular location">
    <subcellularLocation>
        <location evidence="1">Cytoplasm</location>
    </subcellularLocation>
</comment>
<evidence type="ECO:0000256" key="3">
    <source>
        <dbReference type="ARBA" id="ARBA00022737"/>
    </source>
</evidence>
<dbReference type="GO" id="GO:0003774">
    <property type="term" value="F:cytoskeletal motor activity"/>
    <property type="evidence" value="ECO:0007669"/>
    <property type="project" value="InterPro"/>
</dbReference>
<evidence type="ECO:0000256" key="5">
    <source>
        <dbReference type="ARBA" id="ARBA00022840"/>
    </source>
</evidence>
<dbReference type="Pfam" id="PF00612">
    <property type="entry name" value="IQ"/>
    <property type="match status" value="1"/>
</dbReference>
<dbReference type="PANTHER" id="PTHR22692">
    <property type="entry name" value="MYOSIN VII, XV"/>
    <property type="match status" value="1"/>
</dbReference>
<protein>
    <submittedName>
        <fullName evidence="13">Unconventional myosin-XV</fullName>
    </submittedName>
</protein>
<dbReference type="PROSITE" id="PS51016">
    <property type="entry name" value="MYTH4"/>
    <property type="match status" value="1"/>
</dbReference>